<dbReference type="EMBL" id="CP023692">
    <property type="protein sequence ID" value="QEV49205.1"/>
    <property type="molecule type" value="Genomic_DNA"/>
</dbReference>
<gene>
    <name evidence="2" type="ORF">CP980_32715</name>
</gene>
<name>A0A5J6JF90_STRVI</name>
<feature type="chain" id="PRO_5038358493" evidence="1">
    <location>
        <begin position="27"/>
        <end position="228"/>
    </location>
</feature>
<dbReference type="AlphaFoldDB" id="A0A5J6JF90"/>
<evidence type="ECO:0000313" key="3">
    <source>
        <dbReference type="Proteomes" id="UP000325563"/>
    </source>
</evidence>
<protein>
    <submittedName>
        <fullName evidence="2">Uncharacterized protein</fullName>
    </submittedName>
</protein>
<dbReference type="PANTHER" id="PTHR34183:SF8">
    <property type="entry name" value="ENDOLYTIC PEPTIDOGLYCAN TRANSGLYCOSYLASE RLPA-RELATED"/>
    <property type="match status" value="1"/>
</dbReference>
<organism evidence="2 3">
    <name type="scientific">Streptomyces vinaceus</name>
    <dbReference type="NCBI Taxonomy" id="1960"/>
    <lineage>
        <taxon>Bacteria</taxon>
        <taxon>Bacillati</taxon>
        <taxon>Actinomycetota</taxon>
        <taxon>Actinomycetes</taxon>
        <taxon>Kitasatosporales</taxon>
        <taxon>Streptomycetaceae</taxon>
        <taxon>Streptomyces</taxon>
    </lineage>
</organism>
<dbReference type="Proteomes" id="UP000325563">
    <property type="component" value="Chromosome"/>
</dbReference>
<accession>A0A5J6JF90</accession>
<keyword evidence="1" id="KW-0732">Signal</keyword>
<evidence type="ECO:0000313" key="2">
    <source>
        <dbReference type="EMBL" id="QEV49205.1"/>
    </source>
</evidence>
<keyword evidence="3" id="KW-1185">Reference proteome</keyword>
<reference evidence="2 3" key="1">
    <citation type="submission" date="2017-09" db="EMBL/GenBank/DDBJ databases">
        <authorList>
            <person name="Lee N."/>
            <person name="Cho B.-K."/>
        </authorList>
    </citation>
    <scope>NUCLEOTIDE SEQUENCE [LARGE SCALE GENOMIC DNA]</scope>
    <source>
        <strain evidence="2 3">ATCC 27476</strain>
    </source>
</reference>
<proteinExistence type="predicted"/>
<dbReference type="KEGG" id="svn:CP980_32715"/>
<sequence>MSRKRTMSLKKKLVLTGATGALVTGAVVTTMATGNAAAPDVVCKGSTVTLSGEGGAPAASSGTFPVGTKLKVTNLDNGQSTTVAVNGPSGSCVLLNNAAFDKVREPGKNLIRRARIERVGGGAAPAGATGAAGAPGAAGVQVPPATGEVVCKGSTVTLSGEGGAPAASSGTFPVGTKLKVTNLDNGQSTTVAVNGPSGSCVLLNNSAFDKVREPGKNLIRRARIERVG</sequence>
<dbReference type="Gene3D" id="2.40.40.10">
    <property type="entry name" value="RlpA-like domain"/>
    <property type="match status" value="1"/>
</dbReference>
<dbReference type="PANTHER" id="PTHR34183">
    <property type="entry name" value="ENDOLYTIC PEPTIDOGLYCAN TRANSGLYCOSYLASE RLPA"/>
    <property type="match status" value="1"/>
</dbReference>
<feature type="signal peptide" evidence="1">
    <location>
        <begin position="1"/>
        <end position="26"/>
    </location>
</feature>
<evidence type="ECO:0000256" key="1">
    <source>
        <dbReference type="SAM" id="SignalP"/>
    </source>
</evidence>
<dbReference type="InterPro" id="IPR036908">
    <property type="entry name" value="RlpA-like_sf"/>
</dbReference>